<feature type="compositionally biased region" description="Polar residues" evidence="7">
    <location>
        <begin position="269"/>
        <end position="278"/>
    </location>
</feature>
<evidence type="ECO:0000256" key="5">
    <source>
        <dbReference type="ARBA" id="ARBA00022989"/>
    </source>
</evidence>
<dbReference type="GO" id="GO:0016787">
    <property type="term" value="F:hydrolase activity"/>
    <property type="evidence" value="ECO:0007669"/>
    <property type="project" value="UniProtKB-KW"/>
</dbReference>
<feature type="transmembrane region" description="Helical" evidence="8">
    <location>
        <begin position="212"/>
        <end position="233"/>
    </location>
</feature>
<keyword evidence="5 8" id="KW-1133">Transmembrane helix</keyword>
<name>A0A517NT43_9BACT</name>
<dbReference type="AlphaFoldDB" id="A0A517NT43"/>
<accession>A0A517NT43</accession>
<dbReference type="OrthoDB" id="268168at2"/>
<evidence type="ECO:0000259" key="9">
    <source>
        <dbReference type="Pfam" id="PF01569"/>
    </source>
</evidence>
<evidence type="ECO:0000313" key="10">
    <source>
        <dbReference type="EMBL" id="QDT10285.1"/>
    </source>
</evidence>
<keyword evidence="2" id="KW-1003">Cell membrane</keyword>
<evidence type="ECO:0000256" key="4">
    <source>
        <dbReference type="ARBA" id="ARBA00022801"/>
    </source>
</evidence>
<feature type="transmembrane region" description="Helical" evidence="8">
    <location>
        <begin position="32"/>
        <end position="53"/>
    </location>
</feature>
<evidence type="ECO:0000256" key="8">
    <source>
        <dbReference type="SAM" id="Phobius"/>
    </source>
</evidence>
<keyword evidence="4" id="KW-0378">Hydrolase</keyword>
<evidence type="ECO:0000256" key="3">
    <source>
        <dbReference type="ARBA" id="ARBA00022692"/>
    </source>
</evidence>
<feature type="region of interest" description="Disordered" evidence="7">
    <location>
        <begin position="267"/>
        <end position="290"/>
    </location>
</feature>
<organism evidence="10 11">
    <name type="scientific">Stieleria marina</name>
    <dbReference type="NCBI Taxonomy" id="1930275"/>
    <lineage>
        <taxon>Bacteria</taxon>
        <taxon>Pseudomonadati</taxon>
        <taxon>Planctomycetota</taxon>
        <taxon>Planctomycetia</taxon>
        <taxon>Pirellulales</taxon>
        <taxon>Pirellulaceae</taxon>
        <taxon>Stieleria</taxon>
    </lineage>
</organism>
<dbReference type="InterPro" id="IPR000326">
    <property type="entry name" value="PAP2/HPO"/>
</dbReference>
<evidence type="ECO:0000256" key="2">
    <source>
        <dbReference type="ARBA" id="ARBA00022475"/>
    </source>
</evidence>
<dbReference type="PANTHER" id="PTHR14969">
    <property type="entry name" value="SPHINGOSINE-1-PHOSPHATE PHOSPHOHYDROLASE"/>
    <property type="match status" value="1"/>
</dbReference>
<dbReference type="PANTHER" id="PTHR14969:SF62">
    <property type="entry name" value="DECAPRENYLPHOSPHORYL-5-PHOSPHORIBOSE PHOSPHATASE RV3807C-RELATED"/>
    <property type="match status" value="1"/>
</dbReference>
<feature type="transmembrane region" description="Helical" evidence="8">
    <location>
        <begin position="73"/>
        <end position="91"/>
    </location>
</feature>
<gene>
    <name evidence="10" type="ORF">K239x_22410</name>
</gene>
<feature type="transmembrane region" description="Helical" evidence="8">
    <location>
        <begin position="160"/>
        <end position="180"/>
    </location>
</feature>
<feature type="compositionally biased region" description="Basic and acidic residues" evidence="7">
    <location>
        <begin position="279"/>
        <end position="290"/>
    </location>
</feature>
<keyword evidence="3 8" id="KW-0812">Transmembrane</keyword>
<proteinExistence type="predicted"/>
<feature type="domain" description="Phosphatidic acid phosphatase type 2/haloperoxidase" evidence="9">
    <location>
        <begin position="104"/>
        <end position="224"/>
    </location>
</feature>
<keyword evidence="11" id="KW-1185">Reference proteome</keyword>
<dbReference type="SUPFAM" id="SSF48317">
    <property type="entry name" value="Acid phosphatase/Vanadium-dependent haloperoxidase"/>
    <property type="match status" value="1"/>
</dbReference>
<evidence type="ECO:0000256" key="1">
    <source>
        <dbReference type="ARBA" id="ARBA00004651"/>
    </source>
</evidence>
<reference evidence="10 11" key="1">
    <citation type="submission" date="2019-02" db="EMBL/GenBank/DDBJ databases">
        <title>Deep-cultivation of Planctomycetes and their phenomic and genomic characterization uncovers novel biology.</title>
        <authorList>
            <person name="Wiegand S."/>
            <person name="Jogler M."/>
            <person name="Boedeker C."/>
            <person name="Pinto D."/>
            <person name="Vollmers J."/>
            <person name="Rivas-Marin E."/>
            <person name="Kohn T."/>
            <person name="Peeters S.H."/>
            <person name="Heuer A."/>
            <person name="Rast P."/>
            <person name="Oberbeckmann S."/>
            <person name="Bunk B."/>
            <person name="Jeske O."/>
            <person name="Meyerdierks A."/>
            <person name="Storesund J.E."/>
            <person name="Kallscheuer N."/>
            <person name="Luecker S."/>
            <person name="Lage O.M."/>
            <person name="Pohl T."/>
            <person name="Merkel B.J."/>
            <person name="Hornburger P."/>
            <person name="Mueller R.-W."/>
            <person name="Bruemmer F."/>
            <person name="Labrenz M."/>
            <person name="Spormann A.M."/>
            <person name="Op den Camp H."/>
            <person name="Overmann J."/>
            <person name="Amann R."/>
            <person name="Jetten M.S.M."/>
            <person name="Mascher T."/>
            <person name="Medema M.H."/>
            <person name="Devos D.P."/>
            <person name="Kaster A.-K."/>
            <person name="Ovreas L."/>
            <person name="Rohde M."/>
            <person name="Galperin M.Y."/>
            <person name="Jogler C."/>
        </authorList>
    </citation>
    <scope>NUCLEOTIDE SEQUENCE [LARGE SCALE GENOMIC DNA]</scope>
    <source>
        <strain evidence="10 11">K23_9</strain>
    </source>
</reference>
<sequence length="290" mass="31692">MSIEYNKRSRPTFSMFGVKPTNAGTLYRTGTLLWLAGIAMLSVPMVTLVDVPIARWFESEPMSSKFGDALDLMQLFSHGWGIFLVLLAIALMAPQHRWYVPRLGAMAMGGGAVATLAKMFVLRPRPNGLNLEIASYDSAWLWAFDWNLEQVAAFDASTRAFPSGNMATAIAFSVGLWVLFPRGRWLFAVVCFGAMFQRLFTGSHFLSDLFGGAAFGLLWAYTCLHPSLLGSLFDKIEPEKNSQAPVLQVSSTPVVSISIAQKPVAAESQMETATTSIDHVTDPPAERSAA</sequence>
<dbReference type="GO" id="GO:0005886">
    <property type="term" value="C:plasma membrane"/>
    <property type="evidence" value="ECO:0007669"/>
    <property type="project" value="UniProtKB-SubCell"/>
</dbReference>
<protein>
    <submittedName>
        <fullName evidence="10">PAP2 superfamily protein</fullName>
    </submittedName>
</protein>
<keyword evidence="6 8" id="KW-0472">Membrane</keyword>
<dbReference type="InterPro" id="IPR036938">
    <property type="entry name" value="PAP2/HPO_sf"/>
</dbReference>
<evidence type="ECO:0000256" key="6">
    <source>
        <dbReference type="ARBA" id="ARBA00023136"/>
    </source>
</evidence>
<evidence type="ECO:0000313" key="11">
    <source>
        <dbReference type="Proteomes" id="UP000319817"/>
    </source>
</evidence>
<feature type="transmembrane region" description="Helical" evidence="8">
    <location>
        <begin position="185"/>
        <end position="206"/>
    </location>
</feature>
<comment type="subcellular location">
    <subcellularLocation>
        <location evidence="1">Cell membrane</location>
        <topology evidence="1">Multi-pass membrane protein</topology>
    </subcellularLocation>
</comment>
<dbReference type="EMBL" id="CP036526">
    <property type="protein sequence ID" value="QDT10285.1"/>
    <property type="molecule type" value="Genomic_DNA"/>
</dbReference>
<evidence type="ECO:0000256" key="7">
    <source>
        <dbReference type="SAM" id="MobiDB-lite"/>
    </source>
</evidence>
<dbReference type="Proteomes" id="UP000319817">
    <property type="component" value="Chromosome"/>
</dbReference>
<feature type="transmembrane region" description="Helical" evidence="8">
    <location>
        <begin position="103"/>
        <end position="121"/>
    </location>
</feature>
<dbReference type="Pfam" id="PF01569">
    <property type="entry name" value="PAP2"/>
    <property type="match status" value="1"/>
</dbReference>
<dbReference type="Gene3D" id="1.20.144.10">
    <property type="entry name" value="Phosphatidic acid phosphatase type 2/haloperoxidase"/>
    <property type="match status" value="1"/>
</dbReference>